<evidence type="ECO:0000313" key="3">
    <source>
        <dbReference type="Proteomes" id="UP000179243"/>
    </source>
</evidence>
<proteinExistence type="predicted"/>
<protein>
    <recommendedName>
        <fullName evidence="1">STAS domain-containing protein</fullName>
    </recommendedName>
</protein>
<dbReference type="EMBL" id="MFYX01000099">
    <property type="protein sequence ID" value="OGK02989.1"/>
    <property type="molecule type" value="Genomic_DNA"/>
</dbReference>
<name>A0A1F7F8K5_UNCRA</name>
<dbReference type="InterPro" id="IPR036513">
    <property type="entry name" value="STAS_dom_sf"/>
</dbReference>
<organism evidence="2 3">
    <name type="scientific">Candidatus Raymondbacteria bacterium RIFOXYD12_FULL_49_13</name>
    <dbReference type="NCBI Taxonomy" id="1817890"/>
    <lineage>
        <taxon>Bacteria</taxon>
        <taxon>Raymondiibacteriota</taxon>
    </lineage>
</organism>
<dbReference type="AlphaFoldDB" id="A0A1F7F8K5"/>
<reference evidence="2 3" key="1">
    <citation type="journal article" date="2016" name="Nat. Commun.">
        <title>Thousands of microbial genomes shed light on interconnected biogeochemical processes in an aquifer system.</title>
        <authorList>
            <person name="Anantharaman K."/>
            <person name="Brown C.T."/>
            <person name="Hug L.A."/>
            <person name="Sharon I."/>
            <person name="Castelle C.J."/>
            <person name="Probst A.J."/>
            <person name="Thomas B.C."/>
            <person name="Singh A."/>
            <person name="Wilkins M.J."/>
            <person name="Karaoz U."/>
            <person name="Brodie E.L."/>
            <person name="Williams K.H."/>
            <person name="Hubbard S.S."/>
            <person name="Banfield J.F."/>
        </authorList>
    </citation>
    <scope>NUCLEOTIDE SEQUENCE [LARGE SCALE GENOMIC DNA]</scope>
</reference>
<dbReference type="CDD" id="cd07043">
    <property type="entry name" value="STAS_anti-anti-sigma_factors"/>
    <property type="match status" value="1"/>
</dbReference>
<evidence type="ECO:0000259" key="1">
    <source>
        <dbReference type="PROSITE" id="PS50801"/>
    </source>
</evidence>
<evidence type="ECO:0000313" key="2">
    <source>
        <dbReference type="EMBL" id="OGK02989.1"/>
    </source>
</evidence>
<feature type="domain" description="STAS" evidence="1">
    <location>
        <begin position="28"/>
        <end position="115"/>
    </location>
</feature>
<dbReference type="Proteomes" id="UP000179243">
    <property type="component" value="Unassembled WGS sequence"/>
</dbReference>
<dbReference type="Gene3D" id="3.30.750.24">
    <property type="entry name" value="STAS domain"/>
    <property type="match status" value="1"/>
</dbReference>
<sequence length="123" mass="13420">MSDQVFICRVGESRIIIETPPQIVKDINSDRFLKILLDACGKPHIKHVGIDFLATNYIDSGAITALLTALAKADETGVTISIIAPAEDVLEVLIATGLEGVFEIFKHEAEYLNYCEDSKGKSL</sequence>
<dbReference type="Pfam" id="PF01740">
    <property type="entry name" value="STAS"/>
    <property type="match status" value="1"/>
</dbReference>
<accession>A0A1F7F8K5</accession>
<dbReference type="SUPFAM" id="SSF52091">
    <property type="entry name" value="SpoIIaa-like"/>
    <property type="match status" value="1"/>
</dbReference>
<dbReference type="InterPro" id="IPR002645">
    <property type="entry name" value="STAS_dom"/>
</dbReference>
<gene>
    <name evidence="2" type="ORF">A2519_06495</name>
</gene>
<comment type="caution">
    <text evidence="2">The sequence shown here is derived from an EMBL/GenBank/DDBJ whole genome shotgun (WGS) entry which is preliminary data.</text>
</comment>
<dbReference type="PROSITE" id="PS50801">
    <property type="entry name" value="STAS"/>
    <property type="match status" value="1"/>
</dbReference>